<gene>
    <name evidence="3" type="ORF">SLEP1_g35399</name>
</gene>
<organism evidence="3 4">
    <name type="scientific">Rubroshorea leprosula</name>
    <dbReference type="NCBI Taxonomy" id="152421"/>
    <lineage>
        <taxon>Eukaryota</taxon>
        <taxon>Viridiplantae</taxon>
        <taxon>Streptophyta</taxon>
        <taxon>Embryophyta</taxon>
        <taxon>Tracheophyta</taxon>
        <taxon>Spermatophyta</taxon>
        <taxon>Magnoliopsida</taxon>
        <taxon>eudicotyledons</taxon>
        <taxon>Gunneridae</taxon>
        <taxon>Pentapetalae</taxon>
        <taxon>rosids</taxon>
        <taxon>malvids</taxon>
        <taxon>Malvales</taxon>
        <taxon>Dipterocarpaceae</taxon>
        <taxon>Rubroshorea</taxon>
    </lineage>
</organism>
<comment type="caution">
    <text evidence="3">The sequence shown here is derived from an EMBL/GenBank/DDBJ whole genome shotgun (WGS) entry which is preliminary data.</text>
</comment>
<dbReference type="GO" id="GO:0009090">
    <property type="term" value="P:homoserine biosynthetic process"/>
    <property type="evidence" value="ECO:0007669"/>
    <property type="project" value="TreeGrafter"/>
</dbReference>
<dbReference type="AlphaFoldDB" id="A0AAV5KN17"/>
<accession>A0AAV5KN17</accession>
<protein>
    <recommendedName>
        <fullName evidence="2">Aspartate/glutamate/uridylate kinase domain-containing protein</fullName>
    </recommendedName>
</protein>
<feature type="domain" description="Aspartate/glutamate/uridylate kinase" evidence="2">
    <location>
        <begin position="83"/>
        <end position="255"/>
    </location>
</feature>
<dbReference type="Gene3D" id="3.40.1160.10">
    <property type="entry name" value="Acetylglutamate kinase-like"/>
    <property type="match status" value="1"/>
</dbReference>
<evidence type="ECO:0000259" key="2">
    <source>
        <dbReference type="Pfam" id="PF00696"/>
    </source>
</evidence>
<evidence type="ECO:0000313" key="4">
    <source>
        <dbReference type="Proteomes" id="UP001054252"/>
    </source>
</evidence>
<dbReference type="SUPFAM" id="SSF53633">
    <property type="entry name" value="Carbamate kinase-like"/>
    <property type="match status" value="1"/>
</dbReference>
<dbReference type="Pfam" id="PF00696">
    <property type="entry name" value="AA_kinase"/>
    <property type="match status" value="1"/>
</dbReference>
<dbReference type="PANTHER" id="PTHR21499:SF59">
    <property type="entry name" value="ASPARTOKINASE"/>
    <property type="match status" value="1"/>
</dbReference>
<name>A0AAV5KN17_9ROSI</name>
<proteinExistence type="inferred from homology"/>
<dbReference type="GO" id="GO:0009570">
    <property type="term" value="C:chloroplast stroma"/>
    <property type="evidence" value="ECO:0007669"/>
    <property type="project" value="TreeGrafter"/>
</dbReference>
<reference evidence="3 4" key="1">
    <citation type="journal article" date="2021" name="Commun. Biol.">
        <title>The genome of Shorea leprosula (Dipterocarpaceae) highlights the ecological relevance of drought in aseasonal tropical rainforests.</title>
        <authorList>
            <person name="Ng K.K.S."/>
            <person name="Kobayashi M.J."/>
            <person name="Fawcett J.A."/>
            <person name="Hatakeyama M."/>
            <person name="Paape T."/>
            <person name="Ng C.H."/>
            <person name="Ang C.C."/>
            <person name="Tnah L.H."/>
            <person name="Lee C.T."/>
            <person name="Nishiyama T."/>
            <person name="Sese J."/>
            <person name="O'Brien M.J."/>
            <person name="Copetti D."/>
            <person name="Mohd Noor M.I."/>
            <person name="Ong R.C."/>
            <person name="Putra M."/>
            <person name="Sireger I.Z."/>
            <person name="Indrioko S."/>
            <person name="Kosugi Y."/>
            <person name="Izuno A."/>
            <person name="Isagi Y."/>
            <person name="Lee S.L."/>
            <person name="Shimizu K.K."/>
        </authorList>
    </citation>
    <scope>NUCLEOTIDE SEQUENCE [LARGE SCALE GENOMIC DNA]</scope>
    <source>
        <strain evidence="3">214</strain>
    </source>
</reference>
<dbReference type="InterPro" id="IPR001048">
    <property type="entry name" value="Asp/Glu/Uridylate_kinase"/>
</dbReference>
<dbReference type="GO" id="GO:0004072">
    <property type="term" value="F:aspartate kinase activity"/>
    <property type="evidence" value="ECO:0007669"/>
    <property type="project" value="TreeGrafter"/>
</dbReference>
<dbReference type="InterPro" id="IPR036393">
    <property type="entry name" value="AceGlu_kinase-like_sf"/>
</dbReference>
<dbReference type="GO" id="GO:0009089">
    <property type="term" value="P:lysine biosynthetic process via diaminopimelate"/>
    <property type="evidence" value="ECO:0007669"/>
    <property type="project" value="TreeGrafter"/>
</dbReference>
<sequence>MAASLHYYGVPLRPPCHPSSSSPHFHSHSQCLFTIQHLSTSSHLRSPIGKILRLSRQGTILDTIKQSNETENPSLGKANNQLTCVMKFGRSSVASPERIREVAAVILSFPNDRPVIVLSAMGNTTNKLLLEGEKAISCGITNVETMDELSFIKDLHLQTVDELGVERSIIEGHLERLEQLLKGIAMMKELTLRTQDYLVSFGECMSTRIFAAYLNKIGVKAHQYDAFDIGFITTDDFTNADILEATYPAVAKRLNDD</sequence>
<dbReference type="Proteomes" id="UP001054252">
    <property type="component" value="Unassembled WGS sequence"/>
</dbReference>
<dbReference type="EMBL" id="BPVZ01000071">
    <property type="protein sequence ID" value="GKV26037.1"/>
    <property type="molecule type" value="Genomic_DNA"/>
</dbReference>
<comment type="similarity">
    <text evidence="1">Belongs to the aspartokinase family.</text>
</comment>
<evidence type="ECO:0000256" key="1">
    <source>
        <dbReference type="ARBA" id="ARBA00010122"/>
    </source>
</evidence>
<evidence type="ECO:0000313" key="3">
    <source>
        <dbReference type="EMBL" id="GKV26037.1"/>
    </source>
</evidence>
<keyword evidence="4" id="KW-1185">Reference proteome</keyword>
<dbReference type="GO" id="GO:0005829">
    <property type="term" value="C:cytosol"/>
    <property type="evidence" value="ECO:0007669"/>
    <property type="project" value="TreeGrafter"/>
</dbReference>
<dbReference type="PANTHER" id="PTHR21499">
    <property type="entry name" value="ASPARTATE KINASE"/>
    <property type="match status" value="1"/>
</dbReference>